<evidence type="ECO:0000313" key="2">
    <source>
        <dbReference type="Proteomes" id="UP000805704"/>
    </source>
</evidence>
<dbReference type="EMBL" id="CM024798">
    <property type="protein sequence ID" value="KAG8013807.1"/>
    <property type="molecule type" value="Genomic_DNA"/>
</dbReference>
<accession>A0ACB7FH21</accession>
<feature type="non-terminal residue" evidence="1">
    <location>
        <position position="1"/>
    </location>
</feature>
<organism evidence="1 2">
    <name type="scientific">Nibea albiflora</name>
    <name type="common">Yellow drum</name>
    <name type="synonym">Corvina albiflora</name>
    <dbReference type="NCBI Taxonomy" id="240163"/>
    <lineage>
        <taxon>Eukaryota</taxon>
        <taxon>Metazoa</taxon>
        <taxon>Chordata</taxon>
        <taxon>Craniata</taxon>
        <taxon>Vertebrata</taxon>
        <taxon>Euteleostomi</taxon>
        <taxon>Actinopterygii</taxon>
        <taxon>Neopterygii</taxon>
        <taxon>Teleostei</taxon>
        <taxon>Neoteleostei</taxon>
        <taxon>Acanthomorphata</taxon>
        <taxon>Eupercaria</taxon>
        <taxon>Sciaenidae</taxon>
        <taxon>Nibea</taxon>
    </lineage>
</organism>
<sequence length="77" mass="8262">CNTPLMPQGEKIRMEVTFAVGGDSAAVIKDTRAGQMLAVIEVASIPEGGDLFPVDFPQPAAEKPIHRCLLAQENNTR</sequence>
<dbReference type="Proteomes" id="UP000805704">
    <property type="component" value="Chromosome 10"/>
</dbReference>
<gene>
    <name evidence="1" type="ORF">GBF38_015984</name>
</gene>
<evidence type="ECO:0000313" key="1">
    <source>
        <dbReference type="EMBL" id="KAG8013807.1"/>
    </source>
</evidence>
<proteinExistence type="predicted"/>
<protein>
    <submittedName>
        <fullName evidence="1">Uncharacterized protein</fullName>
    </submittedName>
</protein>
<name>A0ACB7FH21_NIBAL</name>
<keyword evidence="2" id="KW-1185">Reference proteome</keyword>
<comment type="caution">
    <text evidence="1">The sequence shown here is derived from an EMBL/GenBank/DDBJ whole genome shotgun (WGS) entry which is preliminary data.</text>
</comment>
<reference evidence="1" key="1">
    <citation type="submission" date="2020-04" db="EMBL/GenBank/DDBJ databases">
        <title>A chromosome-scale assembly and high-density genetic map of the yellow drum (Nibea albiflora) genome.</title>
        <authorList>
            <person name="Xu D."/>
            <person name="Zhang W."/>
            <person name="Chen R."/>
            <person name="Tan P."/>
            <person name="Wang L."/>
            <person name="Song H."/>
            <person name="Tian L."/>
            <person name="Zhu Q."/>
            <person name="Wang B."/>
        </authorList>
    </citation>
    <scope>NUCLEOTIDE SEQUENCE</scope>
    <source>
        <strain evidence="1">ZJHYS-2018</strain>
    </source>
</reference>